<dbReference type="Proteomes" id="UP000002724">
    <property type="component" value="Chromosome"/>
</dbReference>
<keyword evidence="1" id="KW-0812">Transmembrane</keyword>
<keyword evidence="1" id="KW-1133">Transmembrane helix</keyword>
<keyword evidence="3" id="KW-1185">Reference proteome</keyword>
<evidence type="ECO:0000256" key="1">
    <source>
        <dbReference type="SAM" id="Phobius"/>
    </source>
</evidence>
<keyword evidence="1" id="KW-0472">Membrane</keyword>
<feature type="transmembrane region" description="Helical" evidence="1">
    <location>
        <begin position="28"/>
        <end position="51"/>
    </location>
</feature>
<name>B4SAS9_PELPB</name>
<dbReference type="AlphaFoldDB" id="B4SAS9"/>
<dbReference type="EMBL" id="CP001110">
    <property type="protein sequence ID" value="ACF42448.1"/>
    <property type="molecule type" value="Genomic_DNA"/>
</dbReference>
<organism evidence="2 3">
    <name type="scientific">Pelodictyon phaeoclathratiforme (strain DSM 5477 / BU-1)</name>
    <dbReference type="NCBI Taxonomy" id="324925"/>
    <lineage>
        <taxon>Bacteria</taxon>
        <taxon>Pseudomonadati</taxon>
        <taxon>Chlorobiota</taxon>
        <taxon>Chlorobiia</taxon>
        <taxon>Chlorobiales</taxon>
        <taxon>Chlorobiaceae</taxon>
        <taxon>Chlorobium/Pelodictyon group</taxon>
        <taxon>Pelodictyon</taxon>
    </lineage>
</organism>
<sequence>MREIIYFSRSKPSDLLHINSFTTMQDKWSIASTLFSAIGSVATTVYSYVAVLDILNKSKKSAGLDRKGPAISGVKSFYKPIFKWLTYLFAAIGAITVAISAFVSLAVMVVQTIAPDWNPVMKLQKGMASGVMAVVAPQLTVSGPETQRVAIPEPTLIKPSYRPAKIEPFTVSLSPATIDNEIHVKATIRNTTSQPVYISLNNAQRPVLIDDSSGHTSEMLYQEGISMSSYEMSGKEREEGTYTKIPPGEALAIGLHFSVYHPAPQNGGTANITFGFIYLYDGKAEKVSKTPTTSFR</sequence>
<feature type="transmembrane region" description="Helical" evidence="1">
    <location>
        <begin position="84"/>
        <end position="110"/>
    </location>
</feature>
<reference evidence="2 3" key="1">
    <citation type="submission" date="2008-06" db="EMBL/GenBank/DDBJ databases">
        <title>Complete sequence of Pelodictyon phaeoclathratiforme BU-1.</title>
        <authorList>
            <consortium name="US DOE Joint Genome Institute"/>
            <person name="Lucas S."/>
            <person name="Copeland A."/>
            <person name="Lapidus A."/>
            <person name="Glavina del Rio T."/>
            <person name="Dalin E."/>
            <person name="Tice H."/>
            <person name="Bruce D."/>
            <person name="Goodwin L."/>
            <person name="Pitluck S."/>
            <person name="Schmutz J."/>
            <person name="Larimer F."/>
            <person name="Land M."/>
            <person name="Hauser L."/>
            <person name="Kyrpides N."/>
            <person name="Mikhailova N."/>
            <person name="Liu Z."/>
            <person name="Li T."/>
            <person name="Zhao F."/>
            <person name="Overmann J."/>
            <person name="Bryant D.A."/>
            <person name="Richardson P."/>
        </authorList>
    </citation>
    <scope>NUCLEOTIDE SEQUENCE [LARGE SCALE GENOMIC DNA]</scope>
    <source>
        <strain evidence="3">DSM 5477 / BU-1</strain>
    </source>
</reference>
<proteinExistence type="predicted"/>
<dbReference type="KEGG" id="pph:Ppha_0092"/>
<gene>
    <name evidence="2" type="ordered locus">Ppha_0092</name>
</gene>
<dbReference type="HOGENOM" id="CLU_939584_0_0_10"/>
<dbReference type="RefSeq" id="WP_012506946.1">
    <property type="nucleotide sequence ID" value="NC_011060.1"/>
</dbReference>
<evidence type="ECO:0000313" key="3">
    <source>
        <dbReference type="Proteomes" id="UP000002724"/>
    </source>
</evidence>
<accession>B4SAS9</accession>
<protein>
    <submittedName>
        <fullName evidence="2">Uncharacterized protein</fullName>
    </submittedName>
</protein>
<evidence type="ECO:0000313" key="2">
    <source>
        <dbReference type="EMBL" id="ACF42448.1"/>
    </source>
</evidence>